<dbReference type="EMBL" id="MT145085">
    <property type="protein sequence ID" value="QJI03408.1"/>
    <property type="molecule type" value="Genomic_DNA"/>
</dbReference>
<evidence type="ECO:0000259" key="1">
    <source>
        <dbReference type="Pfam" id="PF12705"/>
    </source>
</evidence>
<protein>
    <submittedName>
        <fullName evidence="2">Putative PD-(D/E)XK nuclease superfamily protein</fullName>
    </submittedName>
</protein>
<dbReference type="Pfam" id="PF12705">
    <property type="entry name" value="PDDEXK_1"/>
    <property type="match status" value="1"/>
</dbReference>
<proteinExistence type="predicted"/>
<reference evidence="2" key="1">
    <citation type="submission" date="2020-03" db="EMBL/GenBank/DDBJ databases">
        <title>The deep terrestrial virosphere.</title>
        <authorList>
            <person name="Holmfeldt K."/>
            <person name="Nilsson E."/>
            <person name="Simone D."/>
            <person name="Lopez-Fernandez M."/>
            <person name="Wu X."/>
            <person name="de Brujin I."/>
            <person name="Lundin D."/>
            <person name="Andersson A."/>
            <person name="Bertilsson S."/>
            <person name="Dopson M."/>
        </authorList>
    </citation>
    <scope>NUCLEOTIDE SEQUENCE</scope>
    <source>
        <strain evidence="2">TM448A05409</strain>
        <strain evidence="3">TM448B04489</strain>
    </source>
</reference>
<accession>A0A6H2A515</accession>
<dbReference type="AlphaFoldDB" id="A0A6H2A515"/>
<feature type="domain" description="PD-(D/E)XK endonuclease-like" evidence="1">
    <location>
        <begin position="89"/>
        <end position="160"/>
    </location>
</feature>
<dbReference type="InterPro" id="IPR038726">
    <property type="entry name" value="PDDEXK_AddAB-type"/>
</dbReference>
<dbReference type="EMBL" id="MT144523">
    <property type="protein sequence ID" value="QJA54625.1"/>
    <property type="molecule type" value="Genomic_DNA"/>
</dbReference>
<sequence length="211" mass="24658">MPAIIYRNKTGERVPSVTTVISQWGIKSKPLMYWAWKQGEKGIPLYEKEAANIGTLAHLMIDADVKGKEINLAEFPMNIVEQAKVCYQNFQEWKSRHDFKPIETEISLVSEEYQFGGTIDCVAMLDGKLSILDLKTGKEVYEDHILQVEAYQKLFEENFPDHKIDGFHLVRTGKEITMFAHHYYKEFPDAWRAFLLLRQLYDIHKMIKKLK</sequence>
<dbReference type="InterPro" id="IPR011604">
    <property type="entry name" value="PDDEXK-like_dom_sf"/>
</dbReference>
<name>A0A6H2A515_9ZZZZ</name>
<dbReference type="Gene3D" id="3.90.320.10">
    <property type="match status" value="1"/>
</dbReference>
<organism evidence="2">
    <name type="scientific">viral metagenome</name>
    <dbReference type="NCBI Taxonomy" id="1070528"/>
    <lineage>
        <taxon>unclassified sequences</taxon>
        <taxon>metagenomes</taxon>
        <taxon>organismal metagenomes</taxon>
    </lineage>
</organism>
<gene>
    <name evidence="2" type="ORF">TM448A05409_0009</name>
    <name evidence="3" type="ORF">TM448B04489_0008</name>
</gene>
<evidence type="ECO:0000313" key="3">
    <source>
        <dbReference type="EMBL" id="QJI03408.1"/>
    </source>
</evidence>
<evidence type="ECO:0000313" key="2">
    <source>
        <dbReference type="EMBL" id="QJA54625.1"/>
    </source>
</evidence>